<evidence type="ECO:0000259" key="4">
    <source>
        <dbReference type="Pfam" id="PF13399"/>
    </source>
</evidence>
<dbReference type="KEGG" id="miz:BAB75_03420"/>
<dbReference type="Proteomes" id="UP000186919">
    <property type="component" value="Unassembled WGS sequence"/>
</dbReference>
<dbReference type="PATRIC" id="fig|83262.10.peg.5018"/>
<dbReference type="OrthoDB" id="9782542at2"/>
<dbReference type="Proteomes" id="UP000037843">
    <property type="component" value="Unassembled WGS sequence"/>
</dbReference>
<feature type="compositionally biased region" description="Low complexity" evidence="2">
    <location>
        <begin position="473"/>
        <end position="514"/>
    </location>
</feature>
<dbReference type="EMBL" id="LQYE01000014">
    <property type="protein sequence ID" value="OAT68476.1"/>
    <property type="molecule type" value="Genomic_DNA"/>
</dbReference>
<feature type="compositionally biased region" description="Basic residues" evidence="2">
    <location>
        <begin position="8"/>
        <end position="19"/>
    </location>
</feature>
<dbReference type="EMBL" id="LJFS01000021">
    <property type="protein sequence ID" value="KPG32108.1"/>
    <property type="molecule type" value="Genomic_DNA"/>
</dbReference>
<proteinExistence type="inferred from homology"/>
<evidence type="ECO:0000256" key="2">
    <source>
        <dbReference type="SAM" id="MobiDB-lite"/>
    </source>
</evidence>
<reference evidence="7 10" key="2">
    <citation type="submission" date="2016-01" db="EMBL/GenBank/DDBJ databases">
        <title>Mycobacterium immunogenum strain CD11_6 genome sequencing and assembly.</title>
        <authorList>
            <person name="Kaur G."/>
            <person name="Nair G.R."/>
            <person name="Mayilraj S."/>
        </authorList>
    </citation>
    <scope>NUCLEOTIDE SEQUENCE [LARGE SCALE GENOMIC DNA]</scope>
    <source>
        <strain evidence="7 10">CD11-6</strain>
    </source>
</reference>
<keyword evidence="9" id="KW-1185">Reference proteome</keyword>
<dbReference type="PANTHER" id="PTHR33392">
    <property type="entry name" value="POLYISOPRENYL-TEICHOIC ACID--PEPTIDOGLYCAN TEICHOIC ACID TRANSFERASE TAGU"/>
    <property type="match status" value="1"/>
</dbReference>
<evidence type="ECO:0000313" key="5">
    <source>
        <dbReference type="EMBL" id="KPG03412.1"/>
    </source>
</evidence>
<comment type="caution">
    <text evidence="7">The sequence shown here is derived from an EMBL/GenBank/DDBJ whole genome shotgun (WGS) entry which is preliminary data.</text>
</comment>
<evidence type="ECO:0000256" key="1">
    <source>
        <dbReference type="ARBA" id="ARBA00006068"/>
    </source>
</evidence>
<dbReference type="InterPro" id="IPR004474">
    <property type="entry name" value="LytR_CpsA_psr"/>
</dbReference>
<dbReference type="InterPro" id="IPR050922">
    <property type="entry name" value="LytR/CpsA/Psr_CW_biosynth"/>
</dbReference>
<evidence type="ECO:0000313" key="7">
    <source>
        <dbReference type="EMBL" id="OAT68476.1"/>
    </source>
</evidence>
<dbReference type="NCBIfam" id="TIGR00350">
    <property type="entry name" value="lytR_cpsA_psr"/>
    <property type="match status" value="1"/>
</dbReference>
<dbReference type="Gene3D" id="3.40.630.190">
    <property type="entry name" value="LCP protein"/>
    <property type="match status" value="1"/>
</dbReference>
<dbReference type="AlphaFoldDB" id="A0A0N1CHG5"/>
<feature type="region of interest" description="Disordered" evidence="2">
    <location>
        <begin position="469"/>
        <end position="514"/>
    </location>
</feature>
<comment type="similarity">
    <text evidence="1">Belongs to the LytR/CpsA/Psr (LCP) family.</text>
</comment>
<dbReference type="Pfam" id="PF03816">
    <property type="entry name" value="LytR_cpsA_psr"/>
    <property type="match status" value="1"/>
</dbReference>
<sequence>MSRDTGRRQPKHALPKSNKRWSVSKTAAGRVIFALLACGSLVVTGAGWQVFYKAFSHVPTSGAEAEGGKSNDGSMNMLLIGLDSRKDQDGNDLPRAVLNQLHAGDSDAGGYNTNTLILVHVGADNKVTAFSIPRDDWVPAEGIPGYKHIKIKEAYGLTKANEADKLVNEGITDQATLEQQSREAGRRATLNAVHRLTGQPIDYFAEVNLVGFYDLASELGGITVCLNSAVYDSYSGANFPAGEQTLNASQALAFVRQRHGLENGDLDRTHRQQAFLISVMQQLRNAGTLTDITKLNGLMKVVHKDVVLSKGWTEKQFQRLGQIADGNVNFQTLPVVRYDNIDGADVNIVDPVAIRAKVAAAFKGEDAAPASAATTPTSTVDVVNATSTSGLASTISSALVSRGYTRGDVRDPLSGESTGTGIDYGVGADADAKAMSTMLGIETEPIADPTLAPGRIRVMLGTGYSAPSDVMSAEDSGTASSMSSSSSSGSYGDYAPPDSGKPVVSSSSGVPCVN</sequence>
<dbReference type="STRING" id="83262.BAB75_03420"/>
<dbReference type="Pfam" id="PF13399">
    <property type="entry name" value="LytR_C"/>
    <property type="match status" value="1"/>
</dbReference>
<dbReference type="EMBL" id="LJFO01000021">
    <property type="protein sequence ID" value="KPG03412.1"/>
    <property type="molecule type" value="Genomic_DNA"/>
</dbReference>
<dbReference type="Gene3D" id="3.30.70.2390">
    <property type="match status" value="1"/>
</dbReference>
<dbReference type="GeneID" id="45762955"/>
<feature type="domain" description="LytR/CpsA/Psr regulator C-terminal" evidence="4">
    <location>
        <begin position="379"/>
        <end position="464"/>
    </location>
</feature>
<name>A0A0N1CHG5_9MYCO</name>
<dbReference type="RefSeq" id="WP_043079793.1">
    <property type="nucleotide sequence ID" value="NZ_CP011530.1"/>
</dbReference>
<dbReference type="InterPro" id="IPR027381">
    <property type="entry name" value="LytR/CpsA/Psr_C"/>
</dbReference>
<feature type="domain" description="Cell envelope-related transcriptional attenuator" evidence="3">
    <location>
        <begin position="112"/>
        <end position="284"/>
    </location>
</feature>
<evidence type="ECO:0000259" key="3">
    <source>
        <dbReference type="Pfam" id="PF03816"/>
    </source>
</evidence>
<evidence type="ECO:0000313" key="9">
    <source>
        <dbReference type="Proteomes" id="UP000037962"/>
    </source>
</evidence>
<dbReference type="PANTHER" id="PTHR33392:SF6">
    <property type="entry name" value="POLYISOPRENYL-TEICHOIC ACID--PEPTIDOGLYCAN TEICHOIC ACID TRANSFERASE TAGU"/>
    <property type="match status" value="1"/>
</dbReference>
<organism evidence="7 10">
    <name type="scientific">Mycobacteroides immunogenum</name>
    <dbReference type="NCBI Taxonomy" id="83262"/>
    <lineage>
        <taxon>Bacteria</taxon>
        <taxon>Bacillati</taxon>
        <taxon>Actinomycetota</taxon>
        <taxon>Actinomycetes</taxon>
        <taxon>Mycobacteriales</taxon>
        <taxon>Mycobacteriaceae</taxon>
        <taxon>Mycobacteroides</taxon>
    </lineage>
</organism>
<evidence type="ECO:0000313" key="10">
    <source>
        <dbReference type="Proteomes" id="UP000186919"/>
    </source>
</evidence>
<dbReference type="Proteomes" id="UP000037962">
    <property type="component" value="Unassembled WGS sequence"/>
</dbReference>
<evidence type="ECO:0000313" key="6">
    <source>
        <dbReference type="EMBL" id="KPG32108.1"/>
    </source>
</evidence>
<protein>
    <submittedName>
        <fullName evidence="7">Transcriptional regulator, LytR family protein</fullName>
    </submittedName>
</protein>
<evidence type="ECO:0000313" key="8">
    <source>
        <dbReference type="Proteomes" id="UP000037843"/>
    </source>
</evidence>
<gene>
    <name evidence="5" type="ORF">AN908_26285</name>
    <name evidence="6" type="ORF">AN912_16965</name>
    <name evidence="7" type="ORF">AWB85_24250</name>
</gene>
<accession>A0A0N1CHG5</accession>
<feature type="region of interest" description="Disordered" evidence="2">
    <location>
        <begin position="1"/>
        <end position="21"/>
    </location>
</feature>
<reference evidence="8 9" key="1">
    <citation type="submission" date="2015-09" db="EMBL/GenBank/DDBJ databases">
        <title>Genome Sequences of Mycobacterium immunogenum Isolates, Recuperated from a Chloraminated Drinking Water Distribution System Simulator Subjected to Episodes of Nitrification.</title>
        <authorList>
            <person name="Gomez-Alvarez V."/>
            <person name="Revetta R.P."/>
        </authorList>
    </citation>
    <scope>NUCLEOTIDE SEQUENCE [LARGE SCALE GENOMIC DNA]</scope>
    <source>
        <strain evidence="5 8">H008</strain>
        <strain evidence="6 9">H076</strain>
    </source>
</reference>